<evidence type="ECO:0000256" key="12">
    <source>
        <dbReference type="ARBA" id="ARBA00022801"/>
    </source>
</evidence>
<evidence type="ECO:0000256" key="11">
    <source>
        <dbReference type="ARBA" id="ARBA00022759"/>
    </source>
</evidence>
<dbReference type="PROSITE" id="PS51975">
    <property type="entry name" value="RNASE_H_2"/>
    <property type="match status" value="1"/>
</dbReference>
<evidence type="ECO:0000256" key="5">
    <source>
        <dbReference type="ARBA" id="ARBA00007383"/>
    </source>
</evidence>
<dbReference type="CDD" id="cd07182">
    <property type="entry name" value="RNase_HII_bacteria_HII_like"/>
    <property type="match status" value="1"/>
</dbReference>
<keyword evidence="10 14" id="KW-0479">Metal-binding</keyword>
<evidence type="ECO:0000313" key="19">
    <source>
        <dbReference type="Proteomes" id="UP000034753"/>
    </source>
</evidence>
<accession>A0A0G0ZLS8</accession>
<evidence type="ECO:0000256" key="8">
    <source>
        <dbReference type="ARBA" id="ARBA00022490"/>
    </source>
</evidence>
<dbReference type="NCBIfam" id="NF000595">
    <property type="entry name" value="PRK00015.1-3"/>
    <property type="match status" value="1"/>
</dbReference>
<feature type="binding site" evidence="14 15">
    <location>
        <position position="24"/>
    </location>
    <ligand>
        <name>a divalent metal cation</name>
        <dbReference type="ChEBI" id="CHEBI:60240"/>
    </ligand>
</feature>
<comment type="cofactor">
    <cofactor evidence="2">
        <name>Mg(2+)</name>
        <dbReference type="ChEBI" id="CHEBI:18420"/>
    </cofactor>
</comment>
<sequence>MITPTLDIESKLWKKGFRAIAGLDEVGRGSFAGPVVAGAVVFPPDVTLPEGIADSKLLRPRQREMLAEIIKDKAVSWSIAEIAVCHINKLGIGKATQMAFRKVLRLLAKPADFVLMDAFNIKHLNRSRQKAIKDGDKICASISAASIIAKVYRDKLMKKLHIKYPQYGFAKHKGYGTKAHQDAIKKYGLCRIHRKSFNLTKFLYRHCEES</sequence>
<dbReference type="GO" id="GO:0030145">
    <property type="term" value="F:manganese ion binding"/>
    <property type="evidence" value="ECO:0007669"/>
    <property type="project" value="UniProtKB-UniRule"/>
</dbReference>
<dbReference type="PANTHER" id="PTHR10954:SF18">
    <property type="entry name" value="RIBONUCLEASE HII"/>
    <property type="match status" value="1"/>
</dbReference>
<comment type="caution">
    <text evidence="18">The sequence shown here is derived from an EMBL/GenBank/DDBJ whole genome shotgun (WGS) entry which is preliminary data.</text>
</comment>
<dbReference type="Gene3D" id="3.30.420.10">
    <property type="entry name" value="Ribonuclease H-like superfamily/Ribonuclease H"/>
    <property type="match status" value="1"/>
</dbReference>
<feature type="binding site" evidence="14 15">
    <location>
        <position position="117"/>
    </location>
    <ligand>
        <name>a divalent metal cation</name>
        <dbReference type="ChEBI" id="CHEBI:60240"/>
    </ligand>
</feature>
<dbReference type="InterPro" id="IPR001352">
    <property type="entry name" value="RNase_HII/HIII"/>
</dbReference>
<dbReference type="GO" id="GO:0043137">
    <property type="term" value="P:DNA replication, removal of RNA primer"/>
    <property type="evidence" value="ECO:0007669"/>
    <property type="project" value="TreeGrafter"/>
</dbReference>
<proteinExistence type="inferred from homology"/>
<comment type="cofactor">
    <cofactor evidence="14 15">
        <name>Mn(2+)</name>
        <dbReference type="ChEBI" id="CHEBI:29035"/>
    </cofactor>
    <cofactor evidence="14 15">
        <name>Mg(2+)</name>
        <dbReference type="ChEBI" id="CHEBI:18420"/>
    </cofactor>
    <text evidence="14 15">Manganese or magnesium. Binds 1 divalent metal ion per monomer in the absence of substrate. May bind a second metal ion after substrate binding.</text>
</comment>
<evidence type="ECO:0000256" key="4">
    <source>
        <dbReference type="ARBA" id="ARBA00004496"/>
    </source>
</evidence>
<protein>
    <recommendedName>
        <fullName evidence="7 14">Ribonuclease HII</fullName>
        <shortName evidence="14">RNase HII</shortName>
        <ecNumber evidence="6 14">3.1.26.4</ecNumber>
    </recommendedName>
</protein>
<dbReference type="SUPFAM" id="SSF53098">
    <property type="entry name" value="Ribonuclease H-like"/>
    <property type="match status" value="1"/>
</dbReference>
<comment type="similarity">
    <text evidence="5 14 16">Belongs to the RNase HII family.</text>
</comment>
<keyword evidence="11 14" id="KW-0255">Endonuclease</keyword>
<comment type="catalytic activity">
    <reaction evidence="1 14 15 16">
        <text>Endonucleolytic cleavage to 5'-phosphomonoester.</text>
        <dbReference type="EC" id="3.1.26.4"/>
    </reaction>
</comment>
<evidence type="ECO:0000256" key="10">
    <source>
        <dbReference type="ARBA" id="ARBA00022723"/>
    </source>
</evidence>
<feature type="domain" description="RNase H type-2" evidence="17">
    <location>
        <begin position="18"/>
        <end position="209"/>
    </location>
</feature>
<comment type="subcellular location">
    <subcellularLocation>
        <location evidence="4 14">Cytoplasm</location>
    </subcellularLocation>
</comment>
<evidence type="ECO:0000259" key="17">
    <source>
        <dbReference type="PROSITE" id="PS51975"/>
    </source>
</evidence>
<evidence type="ECO:0000256" key="1">
    <source>
        <dbReference type="ARBA" id="ARBA00000077"/>
    </source>
</evidence>
<evidence type="ECO:0000256" key="6">
    <source>
        <dbReference type="ARBA" id="ARBA00012180"/>
    </source>
</evidence>
<dbReference type="InterPro" id="IPR036397">
    <property type="entry name" value="RNaseH_sf"/>
</dbReference>
<gene>
    <name evidence="14" type="primary">rnhB</name>
    <name evidence="18" type="ORF">UU67_C0012G0012</name>
</gene>
<evidence type="ECO:0000256" key="2">
    <source>
        <dbReference type="ARBA" id="ARBA00001946"/>
    </source>
</evidence>
<dbReference type="EC" id="3.1.26.4" evidence="6 14"/>
<keyword evidence="9 14" id="KW-0540">Nuclease</keyword>
<organism evidence="18 19">
    <name type="scientific">Candidatus Daviesbacteria bacterium GW2011_GWB1_41_5</name>
    <dbReference type="NCBI Taxonomy" id="1618429"/>
    <lineage>
        <taxon>Bacteria</taxon>
        <taxon>Candidatus Daviesiibacteriota</taxon>
    </lineage>
</organism>
<keyword evidence="8 14" id="KW-0963">Cytoplasm</keyword>
<dbReference type="InterPro" id="IPR024567">
    <property type="entry name" value="RNase_HII/HIII_dom"/>
</dbReference>
<feature type="binding site" evidence="14 15">
    <location>
        <position position="25"/>
    </location>
    <ligand>
        <name>a divalent metal cation</name>
        <dbReference type="ChEBI" id="CHEBI:60240"/>
    </ligand>
</feature>
<dbReference type="GO" id="GO:0006298">
    <property type="term" value="P:mismatch repair"/>
    <property type="evidence" value="ECO:0007669"/>
    <property type="project" value="TreeGrafter"/>
</dbReference>
<dbReference type="PATRIC" id="fig|1618429.3.peg.341"/>
<dbReference type="GO" id="GO:0004523">
    <property type="term" value="F:RNA-DNA hybrid ribonuclease activity"/>
    <property type="evidence" value="ECO:0007669"/>
    <property type="project" value="UniProtKB-UniRule"/>
</dbReference>
<dbReference type="PANTHER" id="PTHR10954">
    <property type="entry name" value="RIBONUCLEASE H2 SUBUNIT A"/>
    <property type="match status" value="1"/>
</dbReference>
<keyword evidence="12 14" id="KW-0378">Hydrolase</keyword>
<dbReference type="GO" id="GO:0005737">
    <property type="term" value="C:cytoplasm"/>
    <property type="evidence" value="ECO:0007669"/>
    <property type="project" value="UniProtKB-SubCell"/>
</dbReference>
<dbReference type="GO" id="GO:0032299">
    <property type="term" value="C:ribonuclease H2 complex"/>
    <property type="evidence" value="ECO:0007669"/>
    <property type="project" value="TreeGrafter"/>
</dbReference>
<evidence type="ECO:0000256" key="14">
    <source>
        <dbReference type="HAMAP-Rule" id="MF_00052"/>
    </source>
</evidence>
<dbReference type="GO" id="GO:0003723">
    <property type="term" value="F:RNA binding"/>
    <property type="evidence" value="ECO:0007669"/>
    <property type="project" value="UniProtKB-UniRule"/>
</dbReference>
<dbReference type="EMBL" id="LCBN01000012">
    <property type="protein sequence ID" value="KKS13938.1"/>
    <property type="molecule type" value="Genomic_DNA"/>
</dbReference>
<evidence type="ECO:0000256" key="13">
    <source>
        <dbReference type="ARBA" id="ARBA00023211"/>
    </source>
</evidence>
<name>A0A0G0ZLS8_9BACT</name>
<dbReference type="AlphaFoldDB" id="A0A0G0ZLS8"/>
<evidence type="ECO:0000256" key="16">
    <source>
        <dbReference type="RuleBase" id="RU003515"/>
    </source>
</evidence>
<comment type="function">
    <text evidence="3 14 16">Endonuclease that specifically degrades the RNA of RNA-DNA hybrids.</text>
</comment>
<dbReference type="InterPro" id="IPR012337">
    <property type="entry name" value="RNaseH-like_sf"/>
</dbReference>
<keyword evidence="13 14" id="KW-0464">Manganese</keyword>
<evidence type="ECO:0000313" key="18">
    <source>
        <dbReference type="EMBL" id="KKS13938.1"/>
    </source>
</evidence>
<dbReference type="InterPro" id="IPR022898">
    <property type="entry name" value="RNase_HII"/>
</dbReference>
<dbReference type="Pfam" id="PF01351">
    <property type="entry name" value="RNase_HII"/>
    <property type="match status" value="1"/>
</dbReference>
<evidence type="ECO:0000256" key="3">
    <source>
        <dbReference type="ARBA" id="ARBA00004065"/>
    </source>
</evidence>
<reference evidence="18 19" key="1">
    <citation type="journal article" date="2015" name="Nature">
        <title>rRNA introns, odd ribosomes, and small enigmatic genomes across a large radiation of phyla.</title>
        <authorList>
            <person name="Brown C.T."/>
            <person name="Hug L.A."/>
            <person name="Thomas B.C."/>
            <person name="Sharon I."/>
            <person name="Castelle C.J."/>
            <person name="Singh A."/>
            <person name="Wilkins M.J."/>
            <person name="Williams K.H."/>
            <person name="Banfield J.F."/>
        </authorList>
    </citation>
    <scope>NUCLEOTIDE SEQUENCE [LARGE SCALE GENOMIC DNA]</scope>
</reference>
<evidence type="ECO:0000256" key="15">
    <source>
        <dbReference type="PROSITE-ProRule" id="PRU01319"/>
    </source>
</evidence>
<dbReference type="Proteomes" id="UP000034753">
    <property type="component" value="Unassembled WGS sequence"/>
</dbReference>
<dbReference type="HAMAP" id="MF_00052_B">
    <property type="entry name" value="RNase_HII_B"/>
    <property type="match status" value="1"/>
</dbReference>
<evidence type="ECO:0000256" key="9">
    <source>
        <dbReference type="ARBA" id="ARBA00022722"/>
    </source>
</evidence>
<evidence type="ECO:0000256" key="7">
    <source>
        <dbReference type="ARBA" id="ARBA00019179"/>
    </source>
</evidence>